<dbReference type="AlphaFoldDB" id="A0A7C3YHW5"/>
<dbReference type="InterPro" id="IPR032466">
    <property type="entry name" value="Metal_Hydrolase"/>
</dbReference>
<evidence type="ECO:0000313" key="2">
    <source>
        <dbReference type="EMBL" id="HGE66901.1"/>
    </source>
</evidence>
<proteinExistence type="predicted"/>
<dbReference type="GO" id="GO:0016787">
    <property type="term" value="F:hydrolase activity"/>
    <property type="evidence" value="ECO:0007669"/>
    <property type="project" value="InterPro"/>
</dbReference>
<feature type="domain" description="Amidohydrolase-related" evidence="1">
    <location>
        <begin position="120"/>
        <end position="242"/>
    </location>
</feature>
<accession>A0A7C3YHW5</accession>
<protein>
    <recommendedName>
        <fullName evidence="1">Amidohydrolase-related domain-containing protein</fullName>
    </recommendedName>
</protein>
<organism evidence="2">
    <name type="scientific">Geoglobus ahangari</name>
    <dbReference type="NCBI Taxonomy" id="113653"/>
    <lineage>
        <taxon>Archaea</taxon>
        <taxon>Methanobacteriati</taxon>
        <taxon>Methanobacteriota</taxon>
        <taxon>Archaeoglobi</taxon>
        <taxon>Archaeoglobales</taxon>
        <taxon>Archaeoglobaceae</taxon>
        <taxon>Geoglobus</taxon>
    </lineage>
</organism>
<dbReference type="Gene3D" id="3.20.20.140">
    <property type="entry name" value="Metal-dependent hydrolases"/>
    <property type="match status" value="1"/>
</dbReference>
<reference evidence="2" key="1">
    <citation type="journal article" date="2020" name="mSystems">
        <title>Genome- and Community-Level Interaction Insights into Carbon Utilization and Element Cycling Functions of Hydrothermarchaeota in Hydrothermal Sediment.</title>
        <authorList>
            <person name="Zhou Z."/>
            <person name="Liu Y."/>
            <person name="Xu W."/>
            <person name="Pan J."/>
            <person name="Luo Z.H."/>
            <person name="Li M."/>
        </authorList>
    </citation>
    <scope>NUCLEOTIDE SEQUENCE [LARGE SCALE GENOMIC DNA]</scope>
    <source>
        <strain evidence="2">SpSt-97</strain>
    </source>
</reference>
<dbReference type="InterPro" id="IPR006680">
    <property type="entry name" value="Amidohydro-rel"/>
</dbReference>
<dbReference type="Pfam" id="PF04909">
    <property type="entry name" value="Amidohydro_2"/>
    <property type="match status" value="1"/>
</dbReference>
<sequence>MIWNHRIFNVYLKIKFMKLIDAHVHLGYSIPPEKIVSQMRESSVEKVVVFALPAEVDPNPKMNDYVLEKSKEYGFIPYYYVTDTEIPEEIEEFKGFKWHWFRGWTHVKSNLSLFNDGGFTEFLRELNELGKPIVIEEDFEFTEKFVKIIDKSPVIIPHLGLISGEPLEFLTTFRDVDNVYFDTALASVSLIERFYNELGSEKLIFGSDIPFGRMKEELNKILSLSLPEKELRQIVGENILRLIEP</sequence>
<dbReference type="SUPFAM" id="SSF51556">
    <property type="entry name" value="Metallo-dependent hydrolases"/>
    <property type="match status" value="1"/>
</dbReference>
<evidence type="ECO:0000259" key="1">
    <source>
        <dbReference type="Pfam" id="PF04909"/>
    </source>
</evidence>
<comment type="caution">
    <text evidence="2">The sequence shown here is derived from an EMBL/GenBank/DDBJ whole genome shotgun (WGS) entry which is preliminary data.</text>
</comment>
<name>A0A7C3YHW5_9EURY</name>
<dbReference type="EMBL" id="DTPI01000033">
    <property type="protein sequence ID" value="HGE66901.1"/>
    <property type="molecule type" value="Genomic_DNA"/>
</dbReference>
<gene>
    <name evidence="2" type="ORF">ENX77_07310</name>
</gene>